<dbReference type="EMBL" id="HBGU01040967">
    <property type="protein sequence ID" value="CAD9470079.1"/>
    <property type="molecule type" value="Transcribed_RNA"/>
</dbReference>
<reference evidence="1" key="1">
    <citation type="submission" date="2021-01" db="EMBL/GenBank/DDBJ databases">
        <authorList>
            <person name="Corre E."/>
            <person name="Pelletier E."/>
            <person name="Niang G."/>
            <person name="Scheremetjew M."/>
            <person name="Finn R."/>
            <person name="Kale V."/>
            <person name="Holt S."/>
            <person name="Cochrane G."/>
            <person name="Meng A."/>
            <person name="Brown T."/>
            <person name="Cohen L."/>
        </authorList>
    </citation>
    <scope>NUCLEOTIDE SEQUENCE</scope>
    <source>
        <strain evidence="1">UTEX LB 985</strain>
    </source>
</reference>
<accession>A0A7S2E0Y0</accession>
<protein>
    <submittedName>
        <fullName evidence="1">Uncharacterized protein</fullName>
    </submittedName>
</protein>
<proteinExistence type="predicted"/>
<organism evidence="1">
    <name type="scientific">Haptolina brevifila</name>
    <dbReference type="NCBI Taxonomy" id="156173"/>
    <lineage>
        <taxon>Eukaryota</taxon>
        <taxon>Haptista</taxon>
        <taxon>Haptophyta</taxon>
        <taxon>Prymnesiophyceae</taxon>
        <taxon>Prymnesiales</taxon>
        <taxon>Prymnesiaceae</taxon>
        <taxon>Haptolina</taxon>
    </lineage>
</organism>
<evidence type="ECO:0000313" key="1">
    <source>
        <dbReference type="EMBL" id="CAD9470079.1"/>
    </source>
</evidence>
<name>A0A7S2E0Y0_9EUKA</name>
<gene>
    <name evidence="1" type="ORF">CBRE1094_LOCUS22314</name>
</gene>
<sequence>MHQKHQPRNTSDTCWIYCFYATILGAPALVPGGATIPLKTGMPRAQIEAAFNAPFSDESQGGCPAINVPPNLLRGQPPRPLPSPAALAARATEAHAYEQGRSADARTRRSWSLLRAMVMRRVYRETFSASMRKSH</sequence>
<dbReference type="AlphaFoldDB" id="A0A7S2E0Y0"/>